<dbReference type="InterPro" id="IPR003591">
    <property type="entry name" value="Leu-rich_rpt_typical-subtyp"/>
</dbReference>
<dbReference type="InterPro" id="IPR036388">
    <property type="entry name" value="WH-like_DNA-bd_sf"/>
</dbReference>
<evidence type="ECO:0000256" key="4">
    <source>
        <dbReference type="ARBA" id="ARBA00022679"/>
    </source>
</evidence>
<dbReference type="PROSITE" id="PS51450">
    <property type="entry name" value="LRR"/>
    <property type="match status" value="1"/>
</dbReference>
<sequence>MVKSKWTFVNFAQDWVELLDPRHLERFLGLASDQGWTNLRFRDLKLREFPEGVIRIRGLTGLDLSYNDDLHCLPESISSLVSVQHLDFSNTGLKTLPNSFGTLVNLKNLSLSNTALTELPESFGDLINLSGLNFFNSGLTKLPESFGNLRNLQVLDLSFTGLTALPDSFGNLGELRVLLGFNLHLTALPESFGNLVNLQSLYFSSTNLAALPDSFGSLVKMQRLSLYGSGLIEMPESLANLVNLEIFSFSNAELASLPEFLGSLVKLTSLDLSFSRLLELPEFLGKLVDLERLLLSGTGLTTLPGCLVQLVKLKTLDLSLTRLTELPEFLGQLVNLETLNLAGTGLTELPEFLGQLVNLKSLNLAGTGLTELPEFLGQLVNLESLNLTGTGLTELPEFLGQLVNLEHLNLSGTGLTELPEFLGTLVNLKNLSLAGTGLTELPEFFGQLVNLESLNLSGLGLEALPECVGNLVKLENLDLCDTGLVALPASIENLVKLKNLNLSGTRLVGLPTCIGNLVKLESLDLSGIEMAELPQCIGNLAKLENLNLSRTGLSALPEFLANLVKLRTLNLSGTKLTVLPEFLGNLVKLTSLNLSHTKLTRLPDSLRSLASLTQLEVSDLALGVPPEICTSKDAQRILALYYDKNKLELSEAKLILVGQGGVGKTSLVNRLLDGTFNALEKKTEGISINHWLVPILSQEKAQSQKEVRLNVWDFGGQEVMHATHQFFLTKRSMYILVWDARQEDESGRLDYWLELIRSYGGSSPVLVVMNKSDTGATADIDQAALLRRYQSNIRDRGHFFSVSCKTGQGVEELKLKIAELLTSLGHVWDEWPSAWFNIKKKLEKRQENTPYITYKQYAAIAVNEGVTDQRAQADLIDFLHDLGIVLCFRNDNRLDGNAVLDPHWVTEGVYAVINSELVRENGGEFDSKELPAILDSTRYPLKDQDYILEMMKKFELCFKLADDRHLIPELLSQEEPERLCSVFTAPITSVQSSSQDMPEKTKMVYAFKYNVLPGSVITRFIVRMHRYINGMARWRNGVVLQFRELRVRAMVRADRADRRLDIFLDTPSGGGWRQAALAVILFHLHTIHKSIGSLKAEGKIPFKFNGKEILLDHKHLQVLYEHKISEFIPEGYTKPVEVKPFLESVEISSWKEVLRIRKLCNDNNKIDQENKAVDSTLGMFQSSRDSIKSITAWNYAKLLLPKLSEKQILLESNLPGTLSKDQTSESMFEEQHKLTTVPRLKKPRTPKVVTDGMKGLEKKRGYSKLLSIPQSLYEFPLSTKISKSRTDDQFFMFDMDQFVLDNGLVSSLDLPDLPYSPTFLHYTRK</sequence>
<dbReference type="Pfam" id="PF23598">
    <property type="entry name" value="LRR_14"/>
    <property type="match status" value="2"/>
</dbReference>
<dbReference type="SMART" id="SM00175">
    <property type="entry name" value="RAB"/>
    <property type="match status" value="1"/>
</dbReference>
<comment type="catalytic activity">
    <reaction evidence="11">
        <text>L-seryl-[protein] + ATP = O-phospho-L-seryl-[protein] + ADP + H(+)</text>
        <dbReference type="Rhea" id="RHEA:17989"/>
        <dbReference type="Rhea" id="RHEA-COMP:9863"/>
        <dbReference type="Rhea" id="RHEA-COMP:11604"/>
        <dbReference type="ChEBI" id="CHEBI:15378"/>
        <dbReference type="ChEBI" id="CHEBI:29999"/>
        <dbReference type="ChEBI" id="CHEBI:30616"/>
        <dbReference type="ChEBI" id="CHEBI:83421"/>
        <dbReference type="ChEBI" id="CHEBI:456216"/>
        <dbReference type="EC" id="2.7.11.1"/>
    </reaction>
</comment>
<dbReference type="Pfam" id="PF00560">
    <property type="entry name" value="LRR_1"/>
    <property type="match status" value="1"/>
</dbReference>
<organism evidence="13">
    <name type="scientific">bioreactor metagenome</name>
    <dbReference type="NCBI Taxonomy" id="1076179"/>
    <lineage>
        <taxon>unclassified sequences</taxon>
        <taxon>metagenomes</taxon>
        <taxon>ecological metagenomes</taxon>
    </lineage>
</organism>
<keyword evidence="4" id="KW-0808">Transferase</keyword>
<evidence type="ECO:0000256" key="2">
    <source>
        <dbReference type="ARBA" id="ARBA00022527"/>
    </source>
</evidence>
<protein>
    <recommendedName>
        <fullName evidence="1">non-specific serine/threonine protein kinase</fullName>
        <ecNumber evidence="1">2.7.11.1</ecNumber>
    </recommendedName>
</protein>
<keyword evidence="2" id="KW-0723">Serine/threonine-protein kinase</keyword>
<dbReference type="GO" id="GO:0005524">
    <property type="term" value="F:ATP binding"/>
    <property type="evidence" value="ECO:0007669"/>
    <property type="project" value="UniProtKB-KW"/>
</dbReference>
<dbReference type="Gene3D" id="3.80.10.10">
    <property type="entry name" value="Ribonuclease Inhibitor"/>
    <property type="match status" value="3"/>
</dbReference>
<dbReference type="SMART" id="SM00369">
    <property type="entry name" value="LRR_TYP"/>
    <property type="match status" value="17"/>
</dbReference>
<dbReference type="SMART" id="SM00364">
    <property type="entry name" value="LRR_BAC"/>
    <property type="match status" value="13"/>
</dbReference>
<keyword evidence="9" id="KW-0342">GTP-binding</keyword>
<dbReference type="SUPFAM" id="SSF52058">
    <property type="entry name" value="L domain-like"/>
    <property type="match status" value="2"/>
</dbReference>
<dbReference type="InterPro" id="IPR001611">
    <property type="entry name" value="Leu-rich_rpt"/>
</dbReference>
<keyword evidence="7" id="KW-0418">Kinase</keyword>
<dbReference type="Gene3D" id="3.30.310.200">
    <property type="match status" value="1"/>
</dbReference>
<comment type="catalytic activity">
    <reaction evidence="10">
        <text>L-threonyl-[protein] + ATP = O-phospho-L-threonyl-[protein] + ADP + H(+)</text>
        <dbReference type="Rhea" id="RHEA:46608"/>
        <dbReference type="Rhea" id="RHEA-COMP:11060"/>
        <dbReference type="Rhea" id="RHEA-COMP:11605"/>
        <dbReference type="ChEBI" id="CHEBI:15378"/>
        <dbReference type="ChEBI" id="CHEBI:30013"/>
        <dbReference type="ChEBI" id="CHEBI:30616"/>
        <dbReference type="ChEBI" id="CHEBI:61977"/>
        <dbReference type="ChEBI" id="CHEBI:456216"/>
        <dbReference type="EC" id="2.7.11.1"/>
    </reaction>
</comment>
<dbReference type="Pfam" id="PF08477">
    <property type="entry name" value="Roc"/>
    <property type="match status" value="1"/>
</dbReference>
<dbReference type="InterPro" id="IPR050216">
    <property type="entry name" value="LRR_domain-containing"/>
</dbReference>
<dbReference type="InterPro" id="IPR057263">
    <property type="entry name" value="COR-B"/>
</dbReference>
<name>A0A644TP27_9ZZZZ</name>
<evidence type="ECO:0000256" key="6">
    <source>
        <dbReference type="ARBA" id="ARBA00022741"/>
    </source>
</evidence>
<evidence type="ECO:0000256" key="10">
    <source>
        <dbReference type="ARBA" id="ARBA00047899"/>
    </source>
</evidence>
<dbReference type="PANTHER" id="PTHR48051:SF1">
    <property type="entry name" value="RAS SUPPRESSOR PROTEIN 1"/>
    <property type="match status" value="1"/>
</dbReference>
<evidence type="ECO:0000256" key="7">
    <source>
        <dbReference type="ARBA" id="ARBA00022777"/>
    </source>
</evidence>
<dbReference type="InterPro" id="IPR027417">
    <property type="entry name" value="P-loop_NTPase"/>
</dbReference>
<comment type="caution">
    <text evidence="13">The sequence shown here is derived from an EMBL/GenBank/DDBJ whole genome shotgun (WGS) entry which is preliminary data.</text>
</comment>
<dbReference type="PROSITE" id="PS51424">
    <property type="entry name" value="ROC"/>
    <property type="match status" value="1"/>
</dbReference>
<dbReference type="InterPro" id="IPR032675">
    <property type="entry name" value="LRR_dom_sf"/>
</dbReference>
<reference evidence="13" key="1">
    <citation type="submission" date="2019-08" db="EMBL/GenBank/DDBJ databases">
        <authorList>
            <person name="Kucharzyk K."/>
            <person name="Murdoch R.W."/>
            <person name="Higgins S."/>
            <person name="Loffler F."/>
        </authorList>
    </citation>
    <scope>NUCLEOTIDE SEQUENCE</scope>
</reference>
<dbReference type="PRINTS" id="PR00449">
    <property type="entry name" value="RASTRNSFRMNG"/>
</dbReference>
<evidence type="ECO:0000256" key="5">
    <source>
        <dbReference type="ARBA" id="ARBA00022737"/>
    </source>
</evidence>
<dbReference type="InterPro" id="IPR020859">
    <property type="entry name" value="ROC"/>
</dbReference>
<evidence type="ECO:0000256" key="11">
    <source>
        <dbReference type="ARBA" id="ARBA00048679"/>
    </source>
</evidence>
<dbReference type="Pfam" id="PF25497">
    <property type="entry name" value="COR-B"/>
    <property type="match status" value="1"/>
</dbReference>
<dbReference type="Pfam" id="PF16095">
    <property type="entry name" value="COR-A"/>
    <property type="match status" value="1"/>
</dbReference>
<evidence type="ECO:0000256" key="3">
    <source>
        <dbReference type="ARBA" id="ARBA00022614"/>
    </source>
</evidence>
<dbReference type="InterPro" id="IPR032171">
    <property type="entry name" value="COR-A"/>
</dbReference>
<keyword evidence="8" id="KW-0067">ATP-binding</keyword>
<keyword evidence="5" id="KW-0677">Repeat</keyword>
<keyword evidence="6" id="KW-0547">Nucleotide-binding</keyword>
<dbReference type="Gene3D" id="3.40.50.300">
    <property type="entry name" value="P-loop containing nucleotide triphosphate hydrolases"/>
    <property type="match status" value="1"/>
</dbReference>
<dbReference type="GO" id="GO:0005737">
    <property type="term" value="C:cytoplasm"/>
    <property type="evidence" value="ECO:0007669"/>
    <property type="project" value="TreeGrafter"/>
</dbReference>
<dbReference type="PROSITE" id="PS51419">
    <property type="entry name" value="RAB"/>
    <property type="match status" value="1"/>
</dbReference>
<keyword evidence="3" id="KW-0433">Leucine-rich repeat</keyword>
<evidence type="ECO:0000256" key="1">
    <source>
        <dbReference type="ARBA" id="ARBA00012513"/>
    </source>
</evidence>
<dbReference type="Gene3D" id="1.10.10.10">
    <property type="entry name" value="Winged helix-like DNA-binding domain superfamily/Winged helix DNA-binding domain"/>
    <property type="match status" value="1"/>
</dbReference>
<dbReference type="InterPro" id="IPR055414">
    <property type="entry name" value="LRR_R13L4/SHOC2-like"/>
</dbReference>
<dbReference type="PANTHER" id="PTHR48051">
    <property type="match status" value="1"/>
</dbReference>
<evidence type="ECO:0000256" key="9">
    <source>
        <dbReference type="ARBA" id="ARBA00023134"/>
    </source>
</evidence>
<proteinExistence type="predicted"/>
<evidence type="ECO:0000259" key="12">
    <source>
        <dbReference type="PROSITE" id="PS51424"/>
    </source>
</evidence>
<evidence type="ECO:0000313" key="13">
    <source>
        <dbReference type="EMBL" id="MPL68738.1"/>
    </source>
</evidence>
<feature type="domain" description="Roc" evidence="12">
    <location>
        <begin position="645"/>
        <end position="824"/>
    </location>
</feature>
<dbReference type="SUPFAM" id="SSF52540">
    <property type="entry name" value="P-loop containing nucleoside triphosphate hydrolases"/>
    <property type="match status" value="1"/>
</dbReference>
<evidence type="ECO:0000256" key="8">
    <source>
        <dbReference type="ARBA" id="ARBA00022840"/>
    </source>
</evidence>
<dbReference type="GO" id="GO:0004674">
    <property type="term" value="F:protein serine/threonine kinase activity"/>
    <property type="evidence" value="ECO:0007669"/>
    <property type="project" value="UniProtKB-KW"/>
</dbReference>
<dbReference type="Gene3D" id="1.10.10.2200">
    <property type="match status" value="1"/>
</dbReference>
<gene>
    <name evidence="13" type="ORF">SDC9_14466</name>
</gene>
<accession>A0A644TP27</accession>
<dbReference type="EC" id="2.7.11.1" evidence="1"/>
<dbReference type="EMBL" id="VSSQ01000043">
    <property type="protein sequence ID" value="MPL68738.1"/>
    <property type="molecule type" value="Genomic_DNA"/>
</dbReference>